<dbReference type="Proteomes" id="UP000198925">
    <property type="component" value="Unassembled WGS sequence"/>
</dbReference>
<feature type="transmembrane region" description="Helical" evidence="2">
    <location>
        <begin position="122"/>
        <end position="145"/>
    </location>
</feature>
<dbReference type="NCBIfam" id="TIGR02098">
    <property type="entry name" value="MJ0042_CXXC"/>
    <property type="match status" value="1"/>
</dbReference>
<sequence>MPPAGLHAKGRQSHDAGPIKRMLAARGRGPHIAPSMRIQCPQCQAAYEVPDTLIGAGRLLRCVKCRHEWREGAAAEPVPEPPAPAAPSGRAEPAPPPIPIAPRPPQPIAPPLSAMVPHRGGLALAAAWTASGLLLLGFVAALLLWQAPIVEAWPPAARLYLLLGLSLQG</sequence>
<keyword evidence="2" id="KW-1133">Transmembrane helix</keyword>
<dbReference type="STRING" id="938405.SAMN02927895_02536"/>
<dbReference type="AlphaFoldDB" id="A0A1G6SJ26"/>
<proteinExistence type="predicted"/>
<evidence type="ECO:0000313" key="4">
    <source>
        <dbReference type="EMBL" id="SDD16156.1"/>
    </source>
</evidence>
<keyword evidence="5" id="KW-1185">Reference proteome</keyword>
<evidence type="ECO:0000256" key="1">
    <source>
        <dbReference type="SAM" id="MobiDB-lite"/>
    </source>
</evidence>
<reference evidence="4 5" key="1">
    <citation type="submission" date="2016-10" db="EMBL/GenBank/DDBJ databases">
        <authorList>
            <person name="de Groot N.N."/>
        </authorList>
    </citation>
    <scope>NUCLEOTIDE SEQUENCE [LARGE SCALE GENOMIC DNA]</scope>
    <source>
        <strain evidence="4 5">CPCC 100156</strain>
    </source>
</reference>
<feature type="domain" description="Zinc finger/thioredoxin putative" evidence="3">
    <location>
        <begin position="36"/>
        <end position="70"/>
    </location>
</feature>
<accession>A0A1G6SJ26</accession>
<keyword evidence="2" id="KW-0472">Membrane</keyword>
<feature type="compositionally biased region" description="Pro residues" evidence="1">
    <location>
        <begin position="93"/>
        <end position="110"/>
    </location>
</feature>
<gene>
    <name evidence="4" type="ORF">SAMN04487779_100525</name>
</gene>
<organism evidence="4 5">
    <name type="scientific">Belnapia rosea</name>
    <dbReference type="NCBI Taxonomy" id="938405"/>
    <lineage>
        <taxon>Bacteria</taxon>
        <taxon>Pseudomonadati</taxon>
        <taxon>Pseudomonadota</taxon>
        <taxon>Alphaproteobacteria</taxon>
        <taxon>Acetobacterales</taxon>
        <taxon>Roseomonadaceae</taxon>
        <taxon>Belnapia</taxon>
    </lineage>
</organism>
<evidence type="ECO:0000256" key="2">
    <source>
        <dbReference type="SAM" id="Phobius"/>
    </source>
</evidence>
<dbReference type="InterPro" id="IPR011723">
    <property type="entry name" value="Znf/thioredoxin_put"/>
</dbReference>
<dbReference type="Gene3D" id="2.20.25.10">
    <property type="match status" value="1"/>
</dbReference>
<name>A0A1G6SJ26_9PROT</name>
<dbReference type="EMBL" id="FMZX01000005">
    <property type="protein sequence ID" value="SDD16156.1"/>
    <property type="molecule type" value="Genomic_DNA"/>
</dbReference>
<evidence type="ECO:0000313" key="5">
    <source>
        <dbReference type="Proteomes" id="UP000198925"/>
    </source>
</evidence>
<dbReference type="Pfam" id="PF13717">
    <property type="entry name" value="Zn_ribbon_4"/>
    <property type="match status" value="1"/>
</dbReference>
<keyword evidence="2" id="KW-0812">Transmembrane</keyword>
<protein>
    <submittedName>
        <fullName evidence="4">MJ0042 family finger-like domain-containing protein</fullName>
    </submittedName>
</protein>
<feature type="region of interest" description="Disordered" evidence="1">
    <location>
        <begin position="71"/>
        <end position="112"/>
    </location>
</feature>
<evidence type="ECO:0000259" key="3">
    <source>
        <dbReference type="Pfam" id="PF13717"/>
    </source>
</evidence>